<dbReference type="Proteomes" id="UP000663836">
    <property type="component" value="Unassembled WGS sequence"/>
</dbReference>
<comment type="caution">
    <text evidence="1">The sequence shown here is derived from an EMBL/GenBank/DDBJ whole genome shotgun (WGS) entry which is preliminary data.</text>
</comment>
<dbReference type="EMBL" id="CAJOBD010056887">
    <property type="protein sequence ID" value="CAF4369864.1"/>
    <property type="molecule type" value="Genomic_DNA"/>
</dbReference>
<gene>
    <name evidence="1" type="ORF">JBS370_LOCUS42501</name>
</gene>
<feature type="non-terminal residue" evidence="1">
    <location>
        <position position="155"/>
    </location>
</feature>
<protein>
    <submittedName>
        <fullName evidence="1">Uncharacterized protein</fullName>
    </submittedName>
</protein>
<evidence type="ECO:0000313" key="1">
    <source>
        <dbReference type="EMBL" id="CAF4369864.1"/>
    </source>
</evidence>
<name>A0A820M7M7_9BILA</name>
<proteinExistence type="predicted"/>
<accession>A0A820M7M7</accession>
<evidence type="ECO:0000313" key="2">
    <source>
        <dbReference type="Proteomes" id="UP000663836"/>
    </source>
</evidence>
<sequence>YDESGRRWFTTTDLVIYGCNWNLCNKPQLIPLLPNAFQMRLPESWLNTNVLGSGQPQRDCHECPNAPQCGTTNFIDTSRCPIRSCNTTCLVRDTFDDPAFEFLCYQSFCISPNDDQYNINHHRVEIEGLVYASQPNDVKIWEIDLYCSADDCSRP</sequence>
<feature type="non-terminal residue" evidence="1">
    <location>
        <position position="1"/>
    </location>
</feature>
<reference evidence="1" key="1">
    <citation type="submission" date="2021-02" db="EMBL/GenBank/DDBJ databases">
        <authorList>
            <person name="Nowell W R."/>
        </authorList>
    </citation>
    <scope>NUCLEOTIDE SEQUENCE</scope>
</reference>
<organism evidence="1 2">
    <name type="scientific">Rotaria sordida</name>
    <dbReference type="NCBI Taxonomy" id="392033"/>
    <lineage>
        <taxon>Eukaryota</taxon>
        <taxon>Metazoa</taxon>
        <taxon>Spiralia</taxon>
        <taxon>Gnathifera</taxon>
        <taxon>Rotifera</taxon>
        <taxon>Eurotatoria</taxon>
        <taxon>Bdelloidea</taxon>
        <taxon>Philodinida</taxon>
        <taxon>Philodinidae</taxon>
        <taxon>Rotaria</taxon>
    </lineage>
</organism>
<dbReference type="AlphaFoldDB" id="A0A820M7M7"/>